<accession>A0A5J5EJ57</accession>
<sequence>MKGSSIYWVGVVFTVNGAAREKLELWGRGDRTTIELMDTTRECGNLVCVQPIHQQLVFDIYVHFHAPCMMCRTSTSLIDALSSKYPSVSHGLRLHHDAGTPFGQILHRYSWQAFRTKKCGRARDFLDLVIYTSTVLLRVSFSHLQFLVLNAGHEYKPLSSPSKSKGRGLSDTEDPDNAVTRASWAQNSLRIYRQPFPDVEKGGGVYDLDLESPIE</sequence>
<dbReference type="InParanoid" id="A0A5J5EJ57"/>
<organism evidence="2 3">
    <name type="scientific">Sphaerosporella brunnea</name>
    <dbReference type="NCBI Taxonomy" id="1250544"/>
    <lineage>
        <taxon>Eukaryota</taxon>
        <taxon>Fungi</taxon>
        <taxon>Dikarya</taxon>
        <taxon>Ascomycota</taxon>
        <taxon>Pezizomycotina</taxon>
        <taxon>Pezizomycetes</taxon>
        <taxon>Pezizales</taxon>
        <taxon>Pyronemataceae</taxon>
        <taxon>Sphaerosporella</taxon>
    </lineage>
</organism>
<name>A0A5J5EJ57_9PEZI</name>
<protein>
    <submittedName>
        <fullName evidence="2">Uncharacterized protein</fullName>
    </submittedName>
</protein>
<evidence type="ECO:0000313" key="3">
    <source>
        <dbReference type="Proteomes" id="UP000326924"/>
    </source>
</evidence>
<reference evidence="2 3" key="1">
    <citation type="submission" date="2019-09" db="EMBL/GenBank/DDBJ databases">
        <title>Draft genome of the ectomycorrhizal ascomycete Sphaerosporella brunnea.</title>
        <authorList>
            <consortium name="DOE Joint Genome Institute"/>
            <person name="Benucci G.M."/>
            <person name="Marozzi G."/>
            <person name="Antonielli L."/>
            <person name="Sanchez S."/>
            <person name="Marco P."/>
            <person name="Wang X."/>
            <person name="Falini L.B."/>
            <person name="Barry K."/>
            <person name="Haridas S."/>
            <person name="Lipzen A."/>
            <person name="Labutti K."/>
            <person name="Grigoriev I.V."/>
            <person name="Murat C."/>
            <person name="Martin F."/>
            <person name="Albertini E."/>
            <person name="Donnini D."/>
            <person name="Bonito G."/>
        </authorList>
    </citation>
    <scope>NUCLEOTIDE SEQUENCE [LARGE SCALE GENOMIC DNA]</scope>
    <source>
        <strain evidence="2 3">Sb_GMNB300</strain>
    </source>
</reference>
<dbReference type="EMBL" id="VXIS01000248">
    <property type="protein sequence ID" value="KAA8895712.1"/>
    <property type="molecule type" value="Genomic_DNA"/>
</dbReference>
<keyword evidence="3" id="KW-1185">Reference proteome</keyword>
<evidence type="ECO:0000313" key="2">
    <source>
        <dbReference type="EMBL" id="KAA8895712.1"/>
    </source>
</evidence>
<gene>
    <name evidence="2" type="ORF">FN846DRAFT_319666</name>
</gene>
<dbReference type="Proteomes" id="UP000326924">
    <property type="component" value="Unassembled WGS sequence"/>
</dbReference>
<dbReference type="AlphaFoldDB" id="A0A5J5EJ57"/>
<comment type="caution">
    <text evidence="2">The sequence shown here is derived from an EMBL/GenBank/DDBJ whole genome shotgun (WGS) entry which is preliminary data.</text>
</comment>
<evidence type="ECO:0000256" key="1">
    <source>
        <dbReference type="SAM" id="MobiDB-lite"/>
    </source>
</evidence>
<feature type="region of interest" description="Disordered" evidence="1">
    <location>
        <begin position="157"/>
        <end position="178"/>
    </location>
</feature>
<proteinExistence type="predicted"/>